<evidence type="ECO:0000313" key="1">
    <source>
        <dbReference type="EMBL" id="MDT0263307.1"/>
    </source>
</evidence>
<reference evidence="2" key="1">
    <citation type="submission" date="2023-07" db="EMBL/GenBank/DDBJ databases">
        <title>30 novel species of actinomycetes from the DSMZ collection.</title>
        <authorList>
            <person name="Nouioui I."/>
        </authorList>
    </citation>
    <scope>NUCLEOTIDE SEQUENCE [LARGE SCALE GENOMIC DNA]</scope>
    <source>
        <strain evidence="2">DSM 44399</strain>
    </source>
</reference>
<keyword evidence="2" id="KW-1185">Reference proteome</keyword>
<proteinExistence type="predicted"/>
<name>A0ABU2JE97_9ACTN</name>
<protein>
    <recommendedName>
        <fullName evidence="3">Resolvase/invertase-type recombinase catalytic domain-containing protein</fullName>
    </recommendedName>
</protein>
<dbReference type="EMBL" id="JAVREH010000035">
    <property type="protein sequence ID" value="MDT0263307.1"/>
    <property type="molecule type" value="Genomic_DNA"/>
</dbReference>
<dbReference type="Proteomes" id="UP001183176">
    <property type="component" value="Unassembled WGS sequence"/>
</dbReference>
<dbReference type="RefSeq" id="WP_311424455.1">
    <property type="nucleotide sequence ID" value="NZ_JAVREH010000035.1"/>
</dbReference>
<organism evidence="1 2">
    <name type="scientific">Jatrophihabitans lederbergiae</name>
    <dbReference type="NCBI Taxonomy" id="3075547"/>
    <lineage>
        <taxon>Bacteria</taxon>
        <taxon>Bacillati</taxon>
        <taxon>Actinomycetota</taxon>
        <taxon>Actinomycetes</taxon>
        <taxon>Jatrophihabitantales</taxon>
        <taxon>Jatrophihabitantaceae</taxon>
        <taxon>Jatrophihabitans</taxon>
    </lineage>
</organism>
<comment type="caution">
    <text evidence="1">The sequence shown here is derived from an EMBL/GenBank/DDBJ whole genome shotgun (WGS) entry which is preliminary data.</text>
</comment>
<evidence type="ECO:0008006" key="3">
    <source>
        <dbReference type="Google" id="ProtNLM"/>
    </source>
</evidence>
<evidence type="ECO:0000313" key="2">
    <source>
        <dbReference type="Proteomes" id="UP001183176"/>
    </source>
</evidence>
<sequence>MTVVVGHLRVSTKKQADSGAGLAVQGARSRLRPSTVAQSLLQLIQTLACVIVCGSLGHALQCLRVGRHIQVIWLPSLDPVV</sequence>
<accession>A0ABU2JE97</accession>
<gene>
    <name evidence="1" type="ORF">RM423_18135</name>
</gene>